<feature type="compositionally biased region" description="Polar residues" evidence="1">
    <location>
        <begin position="1"/>
        <end position="14"/>
    </location>
</feature>
<reference evidence="4 5" key="1">
    <citation type="submission" date="2015-02" db="EMBL/GenBank/DDBJ databases">
        <title>Genome Sequence of Jannaschia aquimarina DSM28248, a member of the Roseobacter clade.</title>
        <authorList>
            <person name="Voget S."/>
            <person name="Daniel R."/>
        </authorList>
    </citation>
    <scope>NUCLEOTIDE SEQUENCE [LARGE SCALE GENOMIC DNA]</scope>
    <source>
        <strain evidence="4 5">GSW-M26</strain>
    </source>
</reference>
<dbReference type="AlphaFoldDB" id="A0A0D1EAL9"/>
<name>A0A0D1EAL9_9RHOB</name>
<dbReference type="EMBL" id="JYFE01000065">
    <property type="protein sequence ID" value="KIT14749.1"/>
    <property type="molecule type" value="Genomic_DNA"/>
</dbReference>
<dbReference type="PATRIC" id="fig|935700.4.peg.3660"/>
<evidence type="ECO:0000313" key="4">
    <source>
        <dbReference type="EMBL" id="KIT14749.1"/>
    </source>
</evidence>
<feature type="region of interest" description="Disordered" evidence="1">
    <location>
        <begin position="1"/>
        <end position="20"/>
    </location>
</feature>
<evidence type="ECO:0000256" key="1">
    <source>
        <dbReference type="SAM" id="MobiDB-lite"/>
    </source>
</evidence>
<accession>A0A0D1EAL9</accession>
<keyword evidence="2" id="KW-0812">Transmembrane</keyword>
<comment type="caution">
    <text evidence="4">The sequence shown here is derived from an EMBL/GenBank/DDBJ whole genome shotgun (WGS) entry which is preliminary data.</text>
</comment>
<dbReference type="Pfam" id="PF13937">
    <property type="entry name" value="DUF4212"/>
    <property type="match status" value="1"/>
</dbReference>
<keyword evidence="5" id="KW-1185">Reference proteome</keyword>
<dbReference type="RefSeq" id="WP_043920313.1">
    <property type="nucleotide sequence ID" value="NZ_FZPF01000002.1"/>
</dbReference>
<proteinExistence type="predicted"/>
<evidence type="ECO:0000259" key="3">
    <source>
        <dbReference type="Pfam" id="PF13937"/>
    </source>
</evidence>
<dbReference type="OrthoDB" id="9797746at2"/>
<dbReference type="InterPro" id="IPR019886">
    <property type="entry name" value="Na_symporter_ssu"/>
</dbReference>
<feature type="transmembrane region" description="Helical" evidence="2">
    <location>
        <begin position="30"/>
        <end position="53"/>
    </location>
</feature>
<evidence type="ECO:0000256" key="2">
    <source>
        <dbReference type="SAM" id="Phobius"/>
    </source>
</evidence>
<feature type="domain" description="Sodium symporter small subunit" evidence="3">
    <location>
        <begin position="22"/>
        <end position="97"/>
    </location>
</feature>
<keyword evidence="2" id="KW-1133">Transmembrane helix</keyword>
<gene>
    <name evidence="4" type="ORF">jaqu_35530</name>
</gene>
<dbReference type="STRING" id="935700.jaqu_35530"/>
<dbReference type="Proteomes" id="UP000032232">
    <property type="component" value="Unassembled WGS sequence"/>
</dbReference>
<protein>
    <recommendedName>
        <fullName evidence="3">Sodium symporter small subunit domain-containing protein</fullName>
    </recommendedName>
</protein>
<organism evidence="4 5">
    <name type="scientific">Jannaschia aquimarina</name>
    <dbReference type="NCBI Taxonomy" id="935700"/>
    <lineage>
        <taxon>Bacteria</taxon>
        <taxon>Pseudomonadati</taxon>
        <taxon>Pseudomonadota</taxon>
        <taxon>Alphaproteobacteria</taxon>
        <taxon>Rhodobacterales</taxon>
        <taxon>Roseobacteraceae</taxon>
        <taxon>Jannaschia</taxon>
    </lineage>
</organism>
<sequence length="99" mass="11017">MADQVTNSKGTSPSKAAEDDSGYWSANLRIITISLIIWALVSFGFGILLRPLLSGIEFGGADLGFWFAQQGSILVFLALIFFYAWRMNKLDREHGVEEE</sequence>
<dbReference type="NCBIfam" id="TIGR03647">
    <property type="entry name" value="Na_symport_sm"/>
    <property type="match status" value="1"/>
</dbReference>
<evidence type="ECO:0000313" key="5">
    <source>
        <dbReference type="Proteomes" id="UP000032232"/>
    </source>
</evidence>
<keyword evidence="2" id="KW-0472">Membrane</keyword>
<feature type="transmembrane region" description="Helical" evidence="2">
    <location>
        <begin position="65"/>
        <end position="85"/>
    </location>
</feature>